<organism evidence="4 5">
    <name type="scientific">Vitis rotundifolia</name>
    <name type="common">Muscadine grape</name>
    <dbReference type="NCBI Taxonomy" id="103349"/>
    <lineage>
        <taxon>Eukaryota</taxon>
        <taxon>Viridiplantae</taxon>
        <taxon>Streptophyta</taxon>
        <taxon>Embryophyta</taxon>
        <taxon>Tracheophyta</taxon>
        <taxon>Spermatophyta</taxon>
        <taxon>Magnoliopsida</taxon>
        <taxon>eudicotyledons</taxon>
        <taxon>Gunneridae</taxon>
        <taxon>Pentapetalae</taxon>
        <taxon>rosids</taxon>
        <taxon>Vitales</taxon>
        <taxon>Vitaceae</taxon>
        <taxon>Viteae</taxon>
        <taxon>Vitis</taxon>
    </lineage>
</organism>
<feature type="compositionally biased region" description="Basic and acidic residues" evidence="2">
    <location>
        <begin position="247"/>
        <end position="256"/>
    </location>
</feature>
<name>A0AA38ZR32_VITRO</name>
<feature type="coiled-coil region" evidence="1">
    <location>
        <begin position="97"/>
        <end position="131"/>
    </location>
</feature>
<feature type="region of interest" description="Disordered" evidence="2">
    <location>
        <begin position="219"/>
        <end position="256"/>
    </location>
</feature>
<dbReference type="Gene3D" id="1.20.1280.50">
    <property type="match status" value="1"/>
</dbReference>
<dbReference type="AlphaFoldDB" id="A0AA38ZR32"/>
<evidence type="ECO:0000259" key="3">
    <source>
        <dbReference type="Pfam" id="PF12937"/>
    </source>
</evidence>
<evidence type="ECO:0000256" key="1">
    <source>
        <dbReference type="SAM" id="Coils"/>
    </source>
</evidence>
<reference evidence="4 5" key="1">
    <citation type="journal article" date="2023" name="BMC Biotechnol.">
        <title>Vitis rotundifolia cv Carlos genome sequencing.</title>
        <authorList>
            <person name="Huff M."/>
            <person name="Hulse-Kemp A."/>
            <person name="Scheffler B."/>
            <person name="Youngblood R."/>
            <person name="Simpson S."/>
            <person name="Babiker E."/>
            <person name="Staton M."/>
        </authorList>
    </citation>
    <scope>NUCLEOTIDE SEQUENCE [LARGE SCALE GENOMIC DNA]</scope>
    <source>
        <tissue evidence="4">Leaf</tissue>
    </source>
</reference>
<accession>A0AA38ZR32</accession>
<evidence type="ECO:0000256" key="2">
    <source>
        <dbReference type="SAM" id="MobiDB-lite"/>
    </source>
</evidence>
<dbReference type="EMBL" id="JARBHA010000008">
    <property type="protein sequence ID" value="KAJ9693632.1"/>
    <property type="molecule type" value="Genomic_DNA"/>
</dbReference>
<dbReference type="InterPro" id="IPR036047">
    <property type="entry name" value="F-box-like_dom_sf"/>
</dbReference>
<comment type="caution">
    <text evidence="4">The sequence shown here is derived from an EMBL/GenBank/DDBJ whole genome shotgun (WGS) entry which is preliminary data.</text>
</comment>
<feature type="domain" description="F-box" evidence="3">
    <location>
        <begin position="2"/>
        <end position="48"/>
    </location>
</feature>
<keyword evidence="1" id="KW-0175">Coiled coil</keyword>
<dbReference type="Pfam" id="PF12937">
    <property type="entry name" value="F-box-like"/>
    <property type="match status" value="1"/>
</dbReference>
<proteinExistence type="predicted"/>
<sequence>MADLPDEMWRQILEIGIRSSNLTYKDLCCVSISCRRLHRLSNDAVLWSFLLSSDFPHAEASVSNGTVSSSSSSLKSMYRIKFDRERARKAAAHRRAVLRLESQIAGHLRNLQEIQMKLNEETEKMKAAVTELPNLRKVRQASVALNVWQPEVIRGWQKQMVGQCVVPVDARINALEMELRLCRQQIAGFDNAYRNEKRRLDAAKERLVVMKYHPLRDYKSTSSGVDECNSQRKKLKRGSDSKAPGTNEKKLKLEDA</sequence>
<gene>
    <name evidence="4" type="ORF">PVL29_009545</name>
</gene>
<evidence type="ECO:0000313" key="5">
    <source>
        <dbReference type="Proteomes" id="UP001168098"/>
    </source>
</evidence>
<keyword evidence="5" id="KW-1185">Reference proteome</keyword>
<dbReference type="SUPFAM" id="SSF81383">
    <property type="entry name" value="F-box domain"/>
    <property type="match status" value="1"/>
</dbReference>
<evidence type="ECO:0000313" key="4">
    <source>
        <dbReference type="EMBL" id="KAJ9693632.1"/>
    </source>
</evidence>
<dbReference type="InterPro" id="IPR001810">
    <property type="entry name" value="F-box_dom"/>
</dbReference>
<dbReference type="Proteomes" id="UP001168098">
    <property type="component" value="Unassembled WGS sequence"/>
</dbReference>
<protein>
    <recommendedName>
        <fullName evidence="3">F-box domain-containing protein</fullName>
    </recommendedName>
</protein>